<dbReference type="OrthoDB" id="4074350at2759"/>
<dbReference type="SUPFAM" id="SSF50630">
    <property type="entry name" value="Acid proteases"/>
    <property type="match status" value="1"/>
</dbReference>
<dbReference type="GO" id="GO:0000324">
    <property type="term" value="C:fungal-type vacuole"/>
    <property type="evidence" value="ECO:0007669"/>
    <property type="project" value="TreeGrafter"/>
</dbReference>
<feature type="domain" description="Peptidase A1" evidence="3">
    <location>
        <begin position="8"/>
        <end position="351"/>
    </location>
</feature>
<dbReference type="InterPro" id="IPR021109">
    <property type="entry name" value="Peptidase_aspartic_dom_sf"/>
</dbReference>
<evidence type="ECO:0000256" key="1">
    <source>
        <dbReference type="ARBA" id="ARBA00007447"/>
    </source>
</evidence>
<gene>
    <name evidence="4" type="ORF">K444DRAFT_478065</name>
</gene>
<dbReference type="EMBL" id="KZ613921">
    <property type="protein sequence ID" value="PMD49445.1"/>
    <property type="molecule type" value="Genomic_DNA"/>
</dbReference>
<feature type="transmembrane region" description="Helical" evidence="2">
    <location>
        <begin position="386"/>
        <end position="408"/>
    </location>
</feature>
<evidence type="ECO:0000313" key="4">
    <source>
        <dbReference type="EMBL" id="PMD49445.1"/>
    </source>
</evidence>
<dbReference type="CDD" id="cd05471">
    <property type="entry name" value="pepsin_like"/>
    <property type="match status" value="1"/>
</dbReference>
<accession>A0A2J6SF93</accession>
<keyword evidence="4" id="KW-0645">Protease</keyword>
<keyword evidence="4" id="KW-0378">Hydrolase</keyword>
<dbReference type="AlphaFoldDB" id="A0A2J6SF93"/>
<sequence>DGNDGPWSTFTVQIGTPPQSVRLLISTASAQTWAVAAEGCGSGDPTNCVQSRGGRYDYNASSSWVPNLASASNQIYFLTLESNLGYDGKGRYGFDDITLGFQGEGGASLKNQTVAGIATKQYYMGLFGLAPRPTNFSSDGAAIPSFMENLRSQGEIPSVSWGYTAGNQYRLNQVLGSLTLGGYDASRFIQNDFSVPFAPDADKDLTVQIDSISTDKEVSLLSSPIMTFLDSTVPYIYLPTSACTLFENAFGLVWNDTAQLYLVNATQHSLLQAQNPNVTFTIGNNYTSSKVNITLPYAAFDLTASYPLVNDTSRYFPLRRANDSTQYTLGRTFFQEAYVIADFERKNFSVSQCKWVQAPQNIVAILPPADSVLGPTSQHKSLSKGGIAGIAVGVALIALAAVLLWFVWWKPRQRKR</sequence>
<dbReference type="GO" id="GO:0006508">
    <property type="term" value="P:proteolysis"/>
    <property type="evidence" value="ECO:0007669"/>
    <property type="project" value="UniProtKB-KW"/>
</dbReference>
<feature type="non-terminal residue" evidence="4">
    <location>
        <position position="1"/>
    </location>
</feature>
<evidence type="ECO:0000256" key="2">
    <source>
        <dbReference type="SAM" id="Phobius"/>
    </source>
</evidence>
<dbReference type="InterPro" id="IPR034164">
    <property type="entry name" value="Pepsin-like_dom"/>
</dbReference>
<comment type="similarity">
    <text evidence="1">Belongs to the peptidase A1 family.</text>
</comment>
<dbReference type="Proteomes" id="UP000235371">
    <property type="component" value="Unassembled WGS sequence"/>
</dbReference>
<name>A0A2J6SF93_9HELO</name>
<dbReference type="GO" id="GO:0004190">
    <property type="term" value="F:aspartic-type endopeptidase activity"/>
    <property type="evidence" value="ECO:0007669"/>
    <property type="project" value="InterPro"/>
</dbReference>
<organism evidence="4 5">
    <name type="scientific">Hyaloscypha bicolor E</name>
    <dbReference type="NCBI Taxonomy" id="1095630"/>
    <lineage>
        <taxon>Eukaryota</taxon>
        <taxon>Fungi</taxon>
        <taxon>Dikarya</taxon>
        <taxon>Ascomycota</taxon>
        <taxon>Pezizomycotina</taxon>
        <taxon>Leotiomycetes</taxon>
        <taxon>Helotiales</taxon>
        <taxon>Hyaloscyphaceae</taxon>
        <taxon>Hyaloscypha</taxon>
        <taxon>Hyaloscypha bicolor</taxon>
    </lineage>
</organism>
<keyword evidence="2" id="KW-0472">Membrane</keyword>
<dbReference type="Pfam" id="PF00026">
    <property type="entry name" value="Asp"/>
    <property type="match status" value="1"/>
</dbReference>
<dbReference type="InterPro" id="IPR033121">
    <property type="entry name" value="PEPTIDASE_A1"/>
</dbReference>
<protein>
    <submittedName>
        <fullName evidence="4">Acid protease</fullName>
    </submittedName>
</protein>
<dbReference type="STRING" id="1095630.A0A2J6SF93"/>
<feature type="non-terminal residue" evidence="4">
    <location>
        <position position="416"/>
    </location>
</feature>
<dbReference type="InterPro" id="IPR001461">
    <property type="entry name" value="Aspartic_peptidase_A1"/>
</dbReference>
<keyword evidence="2" id="KW-0812">Transmembrane</keyword>
<dbReference type="GeneID" id="36581035"/>
<keyword evidence="5" id="KW-1185">Reference proteome</keyword>
<dbReference type="PANTHER" id="PTHR47966">
    <property type="entry name" value="BETA-SITE APP-CLEAVING ENZYME, ISOFORM A-RELATED"/>
    <property type="match status" value="1"/>
</dbReference>
<dbReference type="Gene3D" id="2.40.70.10">
    <property type="entry name" value="Acid Proteases"/>
    <property type="match status" value="2"/>
</dbReference>
<evidence type="ECO:0000313" key="5">
    <source>
        <dbReference type="Proteomes" id="UP000235371"/>
    </source>
</evidence>
<dbReference type="PANTHER" id="PTHR47966:SF51">
    <property type="entry name" value="BETA-SITE APP-CLEAVING ENZYME, ISOFORM A-RELATED"/>
    <property type="match status" value="1"/>
</dbReference>
<proteinExistence type="inferred from homology"/>
<dbReference type="InParanoid" id="A0A2J6SF93"/>
<keyword evidence="2" id="KW-1133">Transmembrane helix</keyword>
<dbReference type="PROSITE" id="PS51767">
    <property type="entry name" value="PEPTIDASE_A1"/>
    <property type="match status" value="1"/>
</dbReference>
<dbReference type="RefSeq" id="XP_024726349.1">
    <property type="nucleotide sequence ID" value="XM_024872955.1"/>
</dbReference>
<reference evidence="4 5" key="1">
    <citation type="submission" date="2016-04" db="EMBL/GenBank/DDBJ databases">
        <title>A degradative enzymes factory behind the ericoid mycorrhizal symbiosis.</title>
        <authorList>
            <consortium name="DOE Joint Genome Institute"/>
            <person name="Martino E."/>
            <person name="Morin E."/>
            <person name="Grelet G."/>
            <person name="Kuo A."/>
            <person name="Kohler A."/>
            <person name="Daghino S."/>
            <person name="Barry K."/>
            <person name="Choi C."/>
            <person name="Cichocki N."/>
            <person name="Clum A."/>
            <person name="Copeland A."/>
            <person name="Hainaut M."/>
            <person name="Haridas S."/>
            <person name="Labutti K."/>
            <person name="Lindquist E."/>
            <person name="Lipzen A."/>
            <person name="Khouja H.-R."/>
            <person name="Murat C."/>
            <person name="Ohm R."/>
            <person name="Olson A."/>
            <person name="Spatafora J."/>
            <person name="Veneault-Fourrey C."/>
            <person name="Henrissat B."/>
            <person name="Grigoriev I."/>
            <person name="Martin F."/>
            <person name="Perotto S."/>
        </authorList>
    </citation>
    <scope>NUCLEOTIDE SEQUENCE [LARGE SCALE GENOMIC DNA]</scope>
    <source>
        <strain evidence="4 5">E</strain>
    </source>
</reference>
<evidence type="ECO:0000259" key="3">
    <source>
        <dbReference type="PROSITE" id="PS51767"/>
    </source>
</evidence>
<dbReference type="PRINTS" id="PR00792">
    <property type="entry name" value="PEPSIN"/>
</dbReference>